<dbReference type="HOGENOM" id="CLU_1826007_0_0_1"/>
<keyword evidence="5" id="KW-1185">Reference proteome</keyword>
<keyword evidence="1" id="KW-0547">Nucleotide-binding</keyword>
<dbReference type="InterPro" id="IPR054696">
    <property type="entry name" value="GTP-eEF1A_C"/>
</dbReference>
<gene>
    <name evidence="4" type="ORF">PIIN_01041</name>
</gene>
<feature type="domain" description="GTP-eEF1A C-terminal" evidence="3">
    <location>
        <begin position="26"/>
        <end position="136"/>
    </location>
</feature>
<dbReference type="Gene3D" id="2.40.30.10">
    <property type="entry name" value="Translation factors"/>
    <property type="match status" value="1"/>
</dbReference>
<reference evidence="4 5" key="1">
    <citation type="journal article" date="2011" name="PLoS Pathog.">
        <title>Endophytic Life Strategies Decoded by Genome and Transcriptome Analyses of the Mutualistic Root Symbiont Piriformospora indica.</title>
        <authorList>
            <person name="Zuccaro A."/>
            <person name="Lahrmann U."/>
            <person name="Guldener U."/>
            <person name="Langen G."/>
            <person name="Pfiffi S."/>
            <person name="Biedenkopf D."/>
            <person name="Wong P."/>
            <person name="Samans B."/>
            <person name="Grimm C."/>
            <person name="Basiewicz M."/>
            <person name="Murat C."/>
            <person name="Martin F."/>
            <person name="Kogel K.H."/>
        </authorList>
    </citation>
    <scope>NUCLEOTIDE SEQUENCE [LARGE SCALE GENOMIC DNA]</scope>
    <source>
        <strain evidence="4 5">DSM 11827</strain>
    </source>
</reference>
<dbReference type="Pfam" id="PF22594">
    <property type="entry name" value="GTP-eEF1A_C"/>
    <property type="match status" value="1"/>
</dbReference>
<dbReference type="GO" id="GO:0003746">
    <property type="term" value="F:translation elongation factor activity"/>
    <property type="evidence" value="ECO:0007669"/>
    <property type="project" value="UniProtKB-KW"/>
</dbReference>
<accession>G4T7B5</accession>
<evidence type="ECO:0000256" key="2">
    <source>
        <dbReference type="ARBA" id="ARBA00023134"/>
    </source>
</evidence>
<keyword evidence="2" id="KW-0342">GTP-binding</keyword>
<evidence type="ECO:0000259" key="3">
    <source>
        <dbReference type="Pfam" id="PF22594"/>
    </source>
</evidence>
<evidence type="ECO:0000313" key="5">
    <source>
        <dbReference type="Proteomes" id="UP000007148"/>
    </source>
</evidence>
<organism evidence="4 5">
    <name type="scientific">Serendipita indica (strain DSM 11827)</name>
    <name type="common">Root endophyte fungus</name>
    <name type="synonym">Piriformospora indica</name>
    <dbReference type="NCBI Taxonomy" id="1109443"/>
    <lineage>
        <taxon>Eukaryota</taxon>
        <taxon>Fungi</taxon>
        <taxon>Dikarya</taxon>
        <taxon>Basidiomycota</taxon>
        <taxon>Agaricomycotina</taxon>
        <taxon>Agaricomycetes</taxon>
        <taxon>Sebacinales</taxon>
        <taxon>Serendipitaceae</taxon>
        <taxon>Serendipita</taxon>
    </lineage>
</organism>
<keyword evidence="4" id="KW-0648">Protein biosynthesis</keyword>
<dbReference type="OrthoDB" id="342024at2759"/>
<dbReference type="GO" id="GO:0005525">
    <property type="term" value="F:GTP binding"/>
    <property type="evidence" value="ECO:0007669"/>
    <property type="project" value="UniProtKB-KW"/>
</dbReference>
<proteinExistence type="predicted"/>
<evidence type="ECO:0000256" key="1">
    <source>
        <dbReference type="ARBA" id="ARBA00022741"/>
    </source>
</evidence>
<dbReference type="InParanoid" id="G4T7B5"/>
<dbReference type="InterPro" id="IPR050100">
    <property type="entry name" value="TRAFAC_GTPase_members"/>
</dbReference>
<sequence>MAITDSGSIGSVLCSPASPVPLASSIVAQVILFDIQTPLINGASVELFHHARNVPATITLLESLDRVTGVVLKAKPRVLTKGMSGKIRITIRAGSISETAGLASFSRLPVETFKTNKDMGRVLLRRDGETIAAGIILSYDT</sequence>
<dbReference type="CDD" id="cd04093">
    <property type="entry name" value="HBS1_C_III"/>
    <property type="match status" value="1"/>
</dbReference>
<dbReference type="SUPFAM" id="SSF50465">
    <property type="entry name" value="EF-Tu/eEF-1alpha/eIF2-gamma C-terminal domain"/>
    <property type="match status" value="1"/>
</dbReference>
<evidence type="ECO:0000313" key="4">
    <source>
        <dbReference type="EMBL" id="CCA67208.1"/>
    </source>
</evidence>
<name>G4T7B5_SERID</name>
<dbReference type="InterPro" id="IPR009001">
    <property type="entry name" value="Transl_elong_EF1A/Init_IF2_C"/>
</dbReference>
<keyword evidence="4" id="KW-0251">Elongation factor</keyword>
<dbReference type="AlphaFoldDB" id="G4T7B5"/>
<dbReference type="OMA" id="IDISFLM"/>
<dbReference type="EMBL" id="CAFZ01000011">
    <property type="protein sequence ID" value="CCA67208.1"/>
    <property type="molecule type" value="Genomic_DNA"/>
</dbReference>
<comment type="caution">
    <text evidence="4">The sequence shown here is derived from an EMBL/GenBank/DDBJ whole genome shotgun (WGS) entry which is preliminary data.</text>
</comment>
<protein>
    <submittedName>
        <fullName evidence="4">Related to translation elongation factor HBS1 protein</fullName>
    </submittedName>
</protein>
<dbReference type="PANTHER" id="PTHR23115">
    <property type="entry name" value="TRANSLATION FACTOR"/>
    <property type="match status" value="1"/>
</dbReference>
<dbReference type="STRING" id="1109443.G4T7B5"/>
<dbReference type="eggNOG" id="KOG0458">
    <property type="taxonomic scope" value="Eukaryota"/>
</dbReference>
<dbReference type="Proteomes" id="UP000007148">
    <property type="component" value="Unassembled WGS sequence"/>
</dbReference>